<evidence type="ECO:0000259" key="1">
    <source>
        <dbReference type="PROSITE" id="PS51203"/>
    </source>
</evidence>
<dbReference type="GeneID" id="94334843"/>
<proteinExistence type="predicted"/>
<gene>
    <name evidence="2" type="ORF">BdWA1_000545</name>
</gene>
<dbReference type="InterPro" id="IPR008978">
    <property type="entry name" value="HSP20-like_chaperone"/>
</dbReference>
<accession>A0AAD9UPX3</accession>
<dbReference type="PANTHER" id="PTHR12356:SF18">
    <property type="entry name" value="NUDC DOMAIN-CONTAINING PROTEIN 2"/>
    <property type="match status" value="1"/>
</dbReference>
<dbReference type="InterPro" id="IPR037898">
    <property type="entry name" value="NudC_fam"/>
</dbReference>
<comment type="caution">
    <text evidence="2">The sequence shown here is derived from an EMBL/GenBank/DDBJ whole genome shotgun (WGS) entry which is preliminary data.</text>
</comment>
<dbReference type="Proteomes" id="UP001214638">
    <property type="component" value="Unassembled WGS sequence"/>
</dbReference>
<dbReference type="PROSITE" id="PS51257">
    <property type="entry name" value="PROKAR_LIPOPROTEIN"/>
    <property type="match status" value="1"/>
</dbReference>
<dbReference type="EMBL" id="JALLKP010000001">
    <property type="protein sequence ID" value="KAK2197543.1"/>
    <property type="molecule type" value="Genomic_DNA"/>
</dbReference>
<dbReference type="GO" id="GO:0051082">
    <property type="term" value="F:unfolded protein binding"/>
    <property type="evidence" value="ECO:0007669"/>
    <property type="project" value="TreeGrafter"/>
</dbReference>
<dbReference type="Pfam" id="PF04969">
    <property type="entry name" value="CS"/>
    <property type="match status" value="1"/>
</dbReference>
<dbReference type="KEGG" id="bdw:94334843"/>
<dbReference type="GO" id="GO:0005737">
    <property type="term" value="C:cytoplasm"/>
    <property type="evidence" value="ECO:0007669"/>
    <property type="project" value="TreeGrafter"/>
</dbReference>
<evidence type="ECO:0000313" key="3">
    <source>
        <dbReference type="Proteomes" id="UP001214638"/>
    </source>
</evidence>
<dbReference type="AlphaFoldDB" id="A0AAD9UPX3"/>
<organism evidence="2 3">
    <name type="scientific">Babesia duncani</name>
    <dbReference type="NCBI Taxonomy" id="323732"/>
    <lineage>
        <taxon>Eukaryota</taxon>
        <taxon>Sar</taxon>
        <taxon>Alveolata</taxon>
        <taxon>Apicomplexa</taxon>
        <taxon>Aconoidasida</taxon>
        <taxon>Piroplasmida</taxon>
        <taxon>Babesiidae</taxon>
        <taxon>Babesia</taxon>
    </lineage>
</organism>
<keyword evidence="3" id="KW-1185">Reference proteome</keyword>
<reference evidence="2" key="1">
    <citation type="journal article" date="2023" name="Nat. Microbiol.">
        <title>Babesia duncani multi-omics identifies virulence factors and drug targets.</title>
        <authorList>
            <person name="Singh P."/>
            <person name="Lonardi S."/>
            <person name="Liang Q."/>
            <person name="Vydyam P."/>
            <person name="Khabirova E."/>
            <person name="Fang T."/>
            <person name="Gihaz S."/>
            <person name="Thekkiniath J."/>
            <person name="Munshi M."/>
            <person name="Abel S."/>
            <person name="Ciampossin L."/>
            <person name="Batugedara G."/>
            <person name="Gupta M."/>
            <person name="Lu X.M."/>
            <person name="Lenz T."/>
            <person name="Chakravarty S."/>
            <person name="Cornillot E."/>
            <person name="Hu Y."/>
            <person name="Ma W."/>
            <person name="Gonzalez L.M."/>
            <person name="Sanchez S."/>
            <person name="Estrada K."/>
            <person name="Sanchez-Flores A."/>
            <person name="Montero E."/>
            <person name="Harb O.S."/>
            <person name="Le Roch K.G."/>
            <person name="Mamoun C.B."/>
        </authorList>
    </citation>
    <scope>NUCLEOTIDE SEQUENCE</scope>
    <source>
        <strain evidence="2">WA1</strain>
    </source>
</reference>
<dbReference type="GO" id="GO:0006457">
    <property type="term" value="P:protein folding"/>
    <property type="evidence" value="ECO:0007669"/>
    <property type="project" value="TreeGrafter"/>
</dbReference>
<dbReference type="Gene3D" id="2.60.40.790">
    <property type="match status" value="1"/>
</dbReference>
<name>A0AAD9UPX3_9APIC</name>
<dbReference type="PANTHER" id="PTHR12356">
    <property type="entry name" value="NUCLEAR MOVEMENT PROTEIN NUDC"/>
    <property type="match status" value="1"/>
</dbReference>
<dbReference type="SUPFAM" id="SSF49764">
    <property type="entry name" value="HSP20-like chaperones"/>
    <property type="match status" value="1"/>
</dbReference>
<feature type="domain" description="CS" evidence="1">
    <location>
        <begin position="31"/>
        <end position="123"/>
    </location>
</feature>
<dbReference type="CDD" id="cd06467">
    <property type="entry name" value="p23_NUDC_like"/>
    <property type="match status" value="1"/>
</dbReference>
<dbReference type="PROSITE" id="PS51203">
    <property type="entry name" value="CS"/>
    <property type="match status" value="1"/>
</dbReference>
<sequence>MVRRVKLMIVSDCGGGGVGTSACAVCFYLFSGGMSYSWEQSFDGVTLSIGIPPGTTKFDVSINFSPNTLDVEIANRGTESPIKFGGQLFSNIDTCESTWTLEKDSCQIYLYKAKPGEVWGFLFKGQEALDPMKLENDRKRLLLERFQLEHPSFDFSDAEINGRIPEPRTFMK</sequence>
<dbReference type="RefSeq" id="XP_067804385.1">
    <property type="nucleotide sequence ID" value="XM_067945594.1"/>
</dbReference>
<dbReference type="InterPro" id="IPR007052">
    <property type="entry name" value="CS_dom"/>
</dbReference>
<evidence type="ECO:0000313" key="2">
    <source>
        <dbReference type="EMBL" id="KAK2197543.1"/>
    </source>
</evidence>
<protein>
    <submittedName>
        <fullName evidence="2">Bifunctional CS domain/NudC family/HSP20-like chaperone</fullName>
    </submittedName>
</protein>